<dbReference type="InterPro" id="IPR024320">
    <property type="entry name" value="LPG_synthase_C"/>
</dbReference>
<feature type="domain" description="Phosphatidylglycerol lysyltransferase C-terminal" evidence="6">
    <location>
        <begin position="1"/>
        <end position="61"/>
    </location>
</feature>
<keyword evidence="2" id="KW-1003">Cell membrane</keyword>
<evidence type="ECO:0000313" key="8">
    <source>
        <dbReference type="Proteomes" id="UP000028547"/>
    </source>
</evidence>
<reference evidence="7 8" key="1">
    <citation type="submission" date="2014-07" db="EMBL/GenBank/DDBJ databases">
        <title>Draft Genome Sequence of Gephyronic Acid Producer, Cystobacter violaceus Strain Cb vi76.</title>
        <authorList>
            <person name="Stevens D.C."/>
            <person name="Young J."/>
            <person name="Carmichael R."/>
            <person name="Tan J."/>
            <person name="Taylor R.E."/>
        </authorList>
    </citation>
    <scope>NUCLEOTIDE SEQUENCE [LARGE SCALE GENOMIC DNA]</scope>
    <source>
        <strain evidence="7 8">Cb vi76</strain>
    </source>
</reference>
<evidence type="ECO:0000313" key="7">
    <source>
        <dbReference type="EMBL" id="KFA92571.1"/>
    </source>
</evidence>
<gene>
    <name evidence="7" type="ORF">Q664_14450</name>
</gene>
<organism evidence="7 8">
    <name type="scientific">Archangium violaceum Cb vi76</name>
    <dbReference type="NCBI Taxonomy" id="1406225"/>
    <lineage>
        <taxon>Bacteria</taxon>
        <taxon>Pseudomonadati</taxon>
        <taxon>Myxococcota</taxon>
        <taxon>Myxococcia</taxon>
        <taxon>Myxococcales</taxon>
        <taxon>Cystobacterineae</taxon>
        <taxon>Archangiaceae</taxon>
        <taxon>Archangium</taxon>
    </lineage>
</organism>
<dbReference type="PANTHER" id="PTHR34697:SF2">
    <property type="entry name" value="PHOSPHATIDYLGLYCEROL LYSYLTRANSFERASE"/>
    <property type="match status" value="1"/>
</dbReference>
<dbReference type="AlphaFoldDB" id="A0A084SVT6"/>
<keyword evidence="3" id="KW-0812">Transmembrane</keyword>
<accession>A0A084SVT6</accession>
<dbReference type="EMBL" id="JPMI01000089">
    <property type="protein sequence ID" value="KFA92571.1"/>
    <property type="molecule type" value="Genomic_DNA"/>
</dbReference>
<dbReference type="GO" id="GO:0005886">
    <property type="term" value="C:plasma membrane"/>
    <property type="evidence" value="ECO:0007669"/>
    <property type="project" value="UniProtKB-SubCell"/>
</dbReference>
<dbReference type="PANTHER" id="PTHR34697">
    <property type="entry name" value="PHOSPHATIDYLGLYCEROL LYSYLTRANSFERASE"/>
    <property type="match status" value="1"/>
</dbReference>
<comment type="subcellular location">
    <subcellularLocation>
        <location evidence="1">Cell membrane</location>
        <topology evidence="1">Multi-pass membrane protein</topology>
    </subcellularLocation>
</comment>
<evidence type="ECO:0000256" key="5">
    <source>
        <dbReference type="ARBA" id="ARBA00023136"/>
    </source>
</evidence>
<keyword evidence="5" id="KW-0472">Membrane</keyword>
<keyword evidence="4" id="KW-1133">Transmembrane helix</keyword>
<dbReference type="GO" id="GO:0016755">
    <property type="term" value="F:aminoacyltransferase activity"/>
    <property type="evidence" value="ECO:0007669"/>
    <property type="project" value="TreeGrafter"/>
</dbReference>
<name>A0A084SVT6_9BACT</name>
<dbReference type="GO" id="GO:0055091">
    <property type="term" value="P:phospholipid homeostasis"/>
    <property type="evidence" value="ECO:0007669"/>
    <property type="project" value="TreeGrafter"/>
</dbReference>
<evidence type="ECO:0000256" key="4">
    <source>
        <dbReference type="ARBA" id="ARBA00022989"/>
    </source>
</evidence>
<sequence>MCFYQVGPGALPRYLDLGLTLLNLGEEAMVPLADFSLEGLARKSLRQSVHKLEREGYVCVLTGVASLVSRGLGGVVAR</sequence>
<dbReference type="InterPro" id="IPR051211">
    <property type="entry name" value="PG_lysyltransferase"/>
</dbReference>
<evidence type="ECO:0000256" key="3">
    <source>
        <dbReference type="ARBA" id="ARBA00022692"/>
    </source>
</evidence>
<dbReference type="Proteomes" id="UP000028547">
    <property type="component" value="Unassembled WGS sequence"/>
</dbReference>
<comment type="caution">
    <text evidence="7">The sequence shown here is derived from an EMBL/GenBank/DDBJ whole genome shotgun (WGS) entry which is preliminary data.</text>
</comment>
<evidence type="ECO:0000256" key="1">
    <source>
        <dbReference type="ARBA" id="ARBA00004651"/>
    </source>
</evidence>
<proteinExistence type="predicted"/>
<dbReference type="Pfam" id="PF09924">
    <property type="entry name" value="LPG_synthase_C"/>
    <property type="match status" value="1"/>
</dbReference>
<evidence type="ECO:0000259" key="6">
    <source>
        <dbReference type="Pfam" id="PF09924"/>
    </source>
</evidence>
<protein>
    <recommendedName>
        <fullName evidence="6">Phosphatidylglycerol lysyltransferase C-terminal domain-containing protein</fullName>
    </recommendedName>
</protein>
<evidence type="ECO:0000256" key="2">
    <source>
        <dbReference type="ARBA" id="ARBA00022475"/>
    </source>
</evidence>